<dbReference type="RefSeq" id="WP_156482406.1">
    <property type="nucleotide sequence ID" value="NZ_CP126114.1"/>
</dbReference>
<keyword evidence="2" id="KW-1185">Reference proteome</keyword>
<dbReference type="Proteomes" id="UP001178288">
    <property type="component" value="Chromosome"/>
</dbReference>
<dbReference type="SUPFAM" id="SSF140500">
    <property type="entry name" value="BAS1536-like"/>
    <property type="match status" value="1"/>
</dbReference>
<sequence>MNTMGLEQSENRDILVEIRELKSRLNELYRQKGPASSDYISMSLKLNYLMKEFFEANH</sequence>
<dbReference type="AlphaFoldDB" id="A0AA95MKQ4"/>
<organism evidence="1 2">
    <name type="scientific">Neobacillus novalis</name>
    <dbReference type="NCBI Taxonomy" id="220687"/>
    <lineage>
        <taxon>Bacteria</taxon>
        <taxon>Bacillati</taxon>
        <taxon>Bacillota</taxon>
        <taxon>Bacilli</taxon>
        <taxon>Bacillales</taxon>
        <taxon>Bacillaceae</taxon>
        <taxon>Neobacillus</taxon>
    </lineage>
</organism>
<dbReference type="KEGG" id="nnv:QNH39_24435"/>
<gene>
    <name evidence="1" type="ORF">QNH39_24435</name>
</gene>
<dbReference type="GO" id="GO:0043937">
    <property type="term" value="P:regulation of sporulation"/>
    <property type="evidence" value="ECO:0007669"/>
    <property type="project" value="InterPro"/>
</dbReference>
<protein>
    <recommendedName>
        <fullName evidence="3">Aspartyl-phosphate phosphatase Spo0E family protein</fullName>
    </recommendedName>
</protein>
<proteinExistence type="predicted"/>
<dbReference type="EMBL" id="CP126114">
    <property type="protein sequence ID" value="WHY85717.1"/>
    <property type="molecule type" value="Genomic_DNA"/>
</dbReference>
<evidence type="ECO:0008006" key="3">
    <source>
        <dbReference type="Google" id="ProtNLM"/>
    </source>
</evidence>
<evidence type="ECO:0000313" key="1">
    <source>
        <dbReference type="EMBL" id="WHY85717.1"/>
    </source>
</evidence>
<evidence type="ECO:0000313" key="2">
    <source>
        <dbReference type="Proteomes" id="UP001178288"/>
    </source>
</evidence>
<dbReference type="InterPro" id="IPR037208">
    <property type="entry name" value="Spo0E-like_sf"/>
</dbReference>
<reference evidence="1" key="1">
    <citation type="submission" date="2023-05" db="EMBL/GenBank/DDBJ databases">
        <title>Comparative genomics of Bacillaceae isolates and their secondary metabolite potential.</title>
        <authorList>
            <person name="Song L."/>
            <person name="Nielsen L.J."/>
            <person name="Mohite O."/>
            <person name="Xu X."/>
            <person name="Weber T."/>
            <person name="Kovacs A.T."/>
        </authorList>
    </citation>
    <scope>NUCLEOTIDE SEQUENCE</scope>
    <source>
        <strain evidence="1">XLM17</strain>
    </source>
</reference>
<accession>A0AA95MKQ4</accession>
<name>A0AA95MKQ4_9BACI</name>